<evidence type="ECO:0000256" key="3">
    <source>
        <dbReference type="ARBA" id="ARBA00022448"/>
    </source>
</evidence>
<evidence type="ECO:0000256" key="5">
    <source>
        <dbReference type="ARBA" id="ARBA00022692"/>
    </source>
</evidence>
<evidence type="ECO:0000256" key="7">
    <source>
        <dbReference type="ARBA" id="ARBA00023136"/>
    </source>
</evidence>
<dbReference type="PANTHER" id="PTHR30269">
    <property type="entry name" value="TRANSMEMBRANE PROTEIN YFCA"/>
    <property type="match status" value="1"/>
</dbReference>
<keyword evidence="3" id="KW-0813">Transport</keyword>
<comment type="caution">
    <text evidence="9">The sequence shown here is derived from an EMBL/GenBank/DDBJ whole genome shotgun (WGS) entry which is preliminary data.</text>
</comment>
<dbReference type="Proteomes" id="UP000620127">
    <property type="component" value="Unassembled WGS sequence"/>
</dbReference>
<proteinExistence type="inferred from homology"/>
<dbReference type="RefSeq" id="WP_189345383.1">
    <property type="nucleotide sequence ID" value="NZ_BMYT01000002.1"/>
</dbReference>
<feature type="transmembrane region" description="Helical" evidence="8">
    <location>
        <begin position="230"/>
        <end position="248"/>
    </location>
</feature>
<accession>A0ABQ2XC74</accession>
<dbReference type="Pfam" id="PF01925">
    <property type="entry name" value="TauE"/>
    <property type="match status" value="1"/>
</dbReference>
<dbReference type="InterPro" id="IPR002781">
    <property type="entry name" value="TM_pro_TauE-like"/>
</dbReference>
<protein>
    <recommendedName>
        <fullName evidence="8">Probable membrane transporter protein</fullName>
    </recommendedName>
</protein>
<sequence>MFDYVLLGFAAFFAGFIDAVVGGGGLIQLPALFSVFPGAAPASLLGTSKFAGVWGTSVAAVNYVKAVRLPWAVIVPACVAAFAFSFLGAITVTHIPPTYLRKALPFILVAIAIYTFWKKDLGTQSKLMYSGRQELYLALLVGCAIGFYDGFFGPGTGSFFIFIFVRVFGYDFLHASASAKVLNVACNAAALLWFGFSGHVMWMLGLGMAVCGVIGSVVGSRVAIQRGSGFVRILFLFVVSCLVMKTSYDAFLK</sequence>
<gene>
    <name evidence="9" type="ORF">GCM10011282_14510</name>
</gene>
<evidence type="ECO:0000256" key="6">
    <source>
        <dbReference type="ARBA" id="ARBA00022989"/>
    </source>
</evidence>
<keyword evidence="6 8" id="KW-1133">Transmembrane helix</keyword>
<evidence type="ECO:0000256" key="1">
    <source>
        <dbReference type="ARBA" id="ARBA00004651"/>
    </source>
</evidence>
<keyword evidence="10" id="KW-1185">Reference proteome</keyword>
<dbReference type="InterPro" id="IPR052017">
    <property type="entry name" value="TSUP"/>
</dbReference>
<evidence type="ECO:0000256" key="4">
    <source>
        <dbReference type="ARBA" id="ARBA00022475"/>
    </source>
</evidence>
<keyword evidence="5 8" id="KW-0812">Transmembrane</keyword>
<dbReference type="EMBL" id="BMYT01000002">
    <property type="protein sequence ID" value="GGX09380.1"/>
    <property type="molecule type" value="Genomic_DNA"/>
</dbReference>
<evidence type="ECO:0000313" key="9">
    <source>
        <dbReference type="EMBL" id="GGX09380.1"/>
    </source>
</evidence>
<keyword evidence="4 8" id="KW-1003">Cell membrane</keyword>
<evidence type="ECO:0000313" key="10">
    <source>
        <dbReference type="Proteomes" id="UP000620127"/>
    </source>
</evidence>
<evidence type="ECO:0000256" key="2">
    <source>
        <dbReference type="ARBA" id="ARBA00009142"/>
    </source>
</evidence>
<comment type="similarity">
    <text evidence="2 8">Belongs to the 4-toluene sulfonate uptake permease (TSUP) (TC 2.A.102) family.</text>
</comment>
<feature type="transmembrane region" description="Helical" evidence="8">
    <location>
        <begin position="71"/>
        <end position="92"/>
    </location>
</feature>
<feature type="transmembrane region" description="Helical" evidence="8">
    <location>
        <begin position="99"/>
        <end position="117"/>
    </location>
</feature>
<name>A0ABQ2XC74_9BURK</name>
<dbReference type="PANTHER" id="PTHR30269:SF0">
    <property type="entry name" value="MEMBRANE TRANSPORTER PROTEIN YFCA-RELATED"/>
    <property type="match status" value="1"/>
</dbReference>
<feature type="transmembrane region" description="Helical" evidence="8">
    <location>
        <begin position="200"/>
        <end position="218"/>
    </location>
</feature>
<evidence type="ECO:0000256" key="8">
    <source>
        <dbReference type="RuleBase" id="RU363041"/>
    </source>
</evidence>
<reference evidence="10" key="1">
    <citation type="journal article" date="2019" name="Int. J. Syst. Evol. Microbiol.">
        <title>The Global Catalogue of Microorganisms (GCM) 10K type strain sequencing project: providing services to taxonomists for standard genome sequencing and annotation.</title>
        <authorList>
            <consortium name="The Broad Institute Genomics Platform"/>
            <consortium name="The Broad Institute Genome Sequencing Center for Infectious Disease"/>
            <person name="Wu L."/>
            <person name="Ma J."/>
        </authorList>
    </citation>
    <scope>NUCLEOTIDE SEQUENCE [LARGE SCALE GENOMIC DNA]</scope>
    <source>
        <strain evidence="10">KCTC 23916</strain>
    </source>
</reference>
<comment type="subcellular location">
    <subcellularLocation>
        <location evidence="1 8">Cell membrane</location>
        <topology evidence="1 8">Multi-pass membrane protein</topology>
    </subcellularLocation>
</comment>
<keyword evidence="7 8" id="KW-0472">Membrane</keyword>
<feature type="transmembrane region" description="Helical" evidence="8">
    <location>
        <begin position="137"/>
        <end position="165"/>
    </location>
</feature>
<organism evidence="9 10">
    <name type="scientific">Undibacterium macrobrachii</name>
    <dbReference type="NCBI Taxonomy" id="1119058"/>
    <lineage>
        <taxon>Bacteria</taxon>
        <taxon>Pseudomonadati</taxon>
        <taxon>Pseudomonadota</taxon>
        <taxon>Betaproteobacteria</taxon>
        <taxon>Burkholderiales</taxon>
        <taxon>Oxalobacteraceae</taxon>
        <taxon>Undibacterium</taxon>
    </lineage>
</organism>